<keyword evidence="3" id="KW-1185">Reference proteome</keyword>
<reference evidence="2" key="2">
    <citation type="journal article" date="2007" name="Science">
        <title>Draft genome sequence of the sexually transmitted pathogen Trichomonas vaginalis.</title>
        <authorList>
            <person name="Carlton J.M."/>
            <person name="Hirt R.P."/>
            <person name="Silva J.C."/>
            <person name="Delcher A.L."/>
            <person name="Schatz M."/>
            <person name="Zhao Q."/>
            <person name="Wortman J.R."/>
            <person name="Bidwell S.L."/>
            <person name="Alsmark U.C.M."/>
            <person name="Besteiro S."/>
            <person name="Sicheritz-Ponten T."/>
            <person name="Noel C.J."/>
            <person name="Dacks J.B."/>
            <person name="Foster P.G."/>
            <person name="Simillion C."/>
            <person name="Van de Peer Y."/>
            <person name="Miranda-Saavedra D."/>
            <person name="Barton G.J."/>
            <person name="Westrop G.D."/>
            <person name="Mueller S."/>
            <person name="Dessi D."/>
            <person name="Fiori P.L."/>
            <person name="Ren Q."/>
            <person name="Paulsen I."/>
            <person name="Zhang H."/>
            <person name="Bastida-Corcuera F.D."/>
            <person name="Simoes-Barbosa A."/>
            <person name="Brown M.T."/>
            <person name="Hayes R.D."/>
            <person name="Mukherjee M."/>
            <person name="Okumura C.Y."/>
            <person name="Schneider R."/>
            <person name="Smith A.J."/>
            <person name="Vanacova S."/>
            <person name="Villalvazo M."/>
            <person name="Haas B.J."/>
            <person name="Pertea M."/>
            <person name="Feldblyum T.V."/>
            <person name="Utterback T.R."/>
            <person name="Shu C.L."/>
            <person name="Osoegawa K."/>
            <person name="de Jong P.J."/>
            <person name="Hrdy I."/>
            <person name="Horvathova L."/>
            <person name="Zubacova Z."/>
            <person name="Dolezal P."/>
            <person name="Malik S.B."/>
            <person name="Logsdon J.M. Jr."/>
            <person name="Henze K."/>
            <person name="Gupta A."/>
            <person name="Wang C.C."/>
            <person name="Dunne R.L."/>
            <person name="Upcroft J.A."/>
            <person name="Upcroft P."/>
            <person name="White O."/>
            <person name="Salzberg S.L."/>
            <person name="Tang P."/>
            <person name="Chiu C.-H."/>
            <person name="Lee Y.-S."/>
            <person name="Embley T.M."/>
            <person name="Coombs G.H."/>
            <person name="Mottram J.C."/>
            <person name="Tachezy J."/>
            <person name="Fraser-Liggett C.M."/>
            <person name="Johnson P.J."/>
        </authorList>
    </citation>
    <scope>NUCLEOTIDE SEQUENCE [LARGE SCALE GENOMIC DNA]</scope>
    <source>
        <strain evidence="2">G3</strain>
    </source>
</reference>
<dbReference type="RefSeq" id="XP_001312396.1">
    <property type="nucleotide sequence ID" value="XM_001312395.1"/>
</dbReference>
<feature type="coiled-coil region" evidence="1">
    <location>
        <begin position="27"/>
        <end position="96"/>
    </location>
</feature>
<reference evidence="2" key="1">
    <citation type="submission" date="2006-10" db="EMBL/GenBank/DDBJ databases">
        <authorList>
            <person name="Amadeo P."/>
            <person name="Zhao Q."/>
            <person name="Wortman J."/>
            <person name="Fraser-Liggett C."/>
            <person name="Carlton J."/>
        </authorList>
    </citation>
    <scope>NUCLEOTIDE SEQUENCE</scope>
    <source>
        <strain evidence="2">G3</strain>
    </source>
</reference>
<dbReference type="VEuPathDB" id="TrichDB:TVAG_053090"/>
<organism evidence="2 3">
    <name type="scientific">Trichomonas vaginalis (strain ATCC PRA-98 / G3)</name>
    <dbReference type="NCBI Taxonomy" id="412133"/>
    <lineage>
        <taxon>Eukaryota</taxon>
        <taxon>Metamonada</taxon>
        <taxon>Parabasalia</taxon>
        <taxon>Trichomonadida</taxon>
        <taxon>Trichomonadidae</taxon>
        <taxon>Trichomonas</taxon>
    </lineage>
</organism>
<evidence type="ECO:0000313" key="3">
    <source>
        <dbReference type="Proteomes" id="UP000001542"/>
    </source>
</evidence>
<dbReference type="InParanoid" id="A2F6M1"/>
<dbReference type="VEuPathDB" id="TrichDB:TVAGG3_0056030"/>
<protein>
    <submittedName>
        <fullName evidence="2">Uncharacterized protein</fullName>
    </submittedName>
</protein>
<sequence length="629" mass="73641">MAHSFSPKAIRKAQVMLSGMESKREHNLSLNLENESLSERYDHLNLQNKELGEKLSIINADIGTKTTERQIKQTKLKKTEKEINELVENVHKNALNLTNNVLFAKLSHNLNTNKAYRKDLLRIVHFFGNLNDKSISFDFQRENIPLSIQFFKDFNENTSKILENSKSKDLITFSNFVDSLTKQIESENKELSVLILQNKKFNSLLQTNIKKPNIESPDKLTDTLDHIEIDNKTKFSIVQEIKKYTTKITNRVAKSTSIYDGVIVSVGTNTDETLFDTPPLIKVPILPLEKQKHLENLQETYKAKKDQLEHTESIIYKNNPIFKLESTVNADVSQEKELKIDRIYKFEAGTQTDVSFREYDFYSSHIKQQEEEMSTFSTINEKYKESQDVLNEVHKKIEEESNKSAKLDKNIQKVTDLLNTIQYNIDAERQVNNEQNKMNDFLRSSAKKLKAQLKLREKVYNIIEDQIEVHQAQIMNLQQQNKKLQDELNLLIQQEDVKSGNITNSAHKVVQRNFHANQKVTTLQNQLKEIEKSYKEFVKGDQYNNIIDLLMKKNSLERRSYRWLILSKQKSQSFLALEASSKLIIERRTSLKDLYETRYRDKFVRNIGLRRLEWYSNLLELLINHVTKE</sequence>
<dbReference type="SMR" id="A2F6M1"/>
<proteinExistence type="predicted"/>
<evidence type="ECO:0000256" key="1">
    <source>
        <dbReference type="SAM" id="Coils"/>
    </source>
</evidence>
<keyword evidence="1" id="KW-0175">Coiled coil</keyword>
<name>A2F6M1_TRIV3</name>
<accession>A2F6M1</accession>
<dbReference type="KEGG" id="tva:4757273"/>
<evidence type="ECO:0000313" key="2">
    <source>
        <dbReference type="EMBL" id="EAX99466.1"/>
    </source>
</evidence>
<dbReference type="Proteomes" id="UP000001542">
    <property type="component" value="Unassembled WGS sequence"/>
</dbReference>
<dbReference type="EMBL" id="DS113637">
    <property type="protein sequence ID" value="EAX99466.1"/>
    <property type="molecule type" value="Genomic_DNA"/>
</dbReference>
<gene>
    <name evidence="2" type="ORF">TVAG_053090</name>
</gene>
<feature type="coiled-coil region" evidence="1">
    <location>
        <begin position="380"/>
        <end position="494"/>
    </location>
</feature>
<dbReference type="AlphaFoldDB" id="A2F6M1"/>